<dbReference type="InterPro" id="IPR046980">
    <property type="entry name" value="KefG/KefF"/>
</dbReference>
<evidence type="ECO:0000256" key="1">
    <source>
        <dbReference type="ARBA" id="ARBA00023002"/>
    </source>
</evidence>
<sequence length="84" mass="9181">MKPLVIVSPPYPEQSNAIKSLENAALDVADVTVRNLESLYGNNLDSIDVAAEQAACEGIDHTVFVLPIHWFNLTPMLKAYLNAV</sequence>
<accession>A0ABQ1I0V8</accession>
<dbReference type="InterPro" id="IPR003680">
    <property type="entry name" value="Flavodoxin_fold"/>
</dbReference>
<dbReference type="Pfam" id="PF02525">
    <property type="entry name" value="Flavodoxin_2"/>
    <property type="match status" value="1"/>
</dbReference>
<dbReference type="InterPro" id="IPR029039">
    <property type="entry name" value="Flavoprotein-like_sf"/>
</dbReference>
<dbReference type="Gene3D" id="3.40.50.360">
    <property type="match status" value="1"/>
</dbReference>
<proteinExistence type="predicted"/>
<organism evidence="3 4">
    <name type="scientific">Agarivorans gilvus</name>
    <dbReference type="NCBI Taxonomy" id="680279"/>
    <lineage>
        <taxon>Bacteria</taxon>
        <taxon>Pseudomonadati</taxon>
        <taxon>Pseudomonadota</taxon>
        <taxon>Gammaproteobacteria</taxon>
        <taxon>Alteromonadales</taxon>
        <taxon>Alteromonadaceae</taxon>
        <taxon>Agarivorans</taxon>
    </lineage>
</organism>
<evidence type="ECO:0000313" key="3">
    <source>
        <dbReference type="EMBL" id="GGB01822.1"/>
    </source>
</evidence>
<evidence type="ECO:0000313" key="4">
    <source>
        <dbReference type="Proteomes" id="UP000651977"/>
    </source>
</evidence>
<protein>
    <recommendedName>
        <fullName evidence="2">Flavodoxin-like fold domain-containing protein</fullName>
    </recommendedName>
</protein>
<keyword evidence="1" id="KW-0560">Oxidoreductase</keyword>
<comment type="caution">
    <text evidence="3">The sequence shown here is derived from an EMBL/GenBank/DDBJ whole genome shotgun (WGS) entry which is preliminary data.</text>
</comment>
<dbReference type="PANTHER" id="PTHR47307">
    <property type="entry name" value="GLUTATHIONE-REGULATED POTASSIUM-EFFLUX SYSTEM ANCILLARY PROTEIN KEFG"/>
    <property type="match status" value="1"/>
</dbReference>
<evidence type="ECO:0000259" key="2">
    <source>
        <dbReference type="Pfam" id="PF02525"/>
    </source>
</evidence>
<dbReference type="Proteomes" id="UP000651977">
    <property type="component" value="Unassembled WGS sequence"/>
</dbReference>
<dbReference type="SUPFAM" id="SSF52218">
    <property type="entry name" value="Flavoproteins"/>
    <property type="match status" value="1"/>
</dbReference>
<dbReference type="EMBL" id="BMDY01000007">
    <property type="protein sequence ID" value="GGB01822.1"/>
    <property type="molecule type" value="Genomic_DNA"/>
</dbReference>
<keyword evidence="4" id="KW-1185">Reference proteome</keyword>
<name>A0ABQ1I0V8_9ALTE</name>
<gene>
    <name evidence="3" type="ORF">GCM10007414_13790</name>
</gene>
<dbReference type="PANTHER" id="PTHR47307:SF2">
    <property type="entry name" value="GLUTATHIONE-REGULATED POTASSIUM-EFFLUX SYSTEM ANCILLARY PROTEIN KEFF"/>
    <property type="match status" value="1"/>
</dbReference>
<reference evidence="4" key="1">
    <citation type="journal article" date="2019" name="Int. J. Syst. Evol. Microbiol.">
        <title>The Global Catalogue of Microorganisms (GCM) 10K type strain sequencing project: providing services to taxonomists for standard genome sequencing and annotation.</title>
        <authorList>
            <consortium name="The Broad Institute Genomics Platform"/>
            <consortium name="The Broad Institute Genome Sequencing Center for Infectious Disease"/>
            <person name="Wu L."/>
            <person name="Ma J."/>
        </authorList>
    </citation>
    <scope>NUCLEOTIDE SEQUENCE [LARGE SCALE GENOMIC DNA]</scope>
    <source>
        <strain evidence="4">CGMCC 1.10131</strain>
    </source>
</reference>
<feature type="domain" description="Flavodoxin-like fold" evidence="2">
    <location>
        <begin position="1"/>
        <end position="84"/>
    </location>
</feature>